<dbReference type="InterPro" id="IPR001653">
    <property type="entry name" value="DAP_epimerase_DapF"/>
</dbReference>
<evidence type="ECO:0000256" key="3">
    <source>
        <dbReference type="ARBA" id="ARBA00013080"/>
    </source>
</evidence>
<comment type="subcellular location">
    <subcellularLocation>
        <location evidence="8">Cytoplasm</location>
    </subcellularLocation>
</comment>
<feature type="binding site" evidence="8">
    <location>
        <begin position="74"/>
        <end position="75"/>
    </location>
    <ligand>
        <name>substrate</name>
    </ligand>
</feature>
<evidence type="ECO:0000256" key="8">
    <source>
        <dbReference type="HAMAP-Rule" id="MF_00197"/>
    </source>
</evidence>
<evidence type="ECO:0000313" key="11">
    <source>
        <dbReference type="Proteomes" id="UP001385809"/>
    </source>
</evidence>
<feature type="active site" evidence="9">
    <location>
        <position position="73"/>
    </location>
</feature>
<dbReference type="Proteomes" id="UP001385809">
    <property type="component" value="Unassembled WGS sequence"/>
</dbReference>
<dbReference type="PANTHER" id="PTHR31689">
    <property type="entry name" value="DIAMINOPIMELATE EPIMERASE, CHLOROPLASTIC"/>
    <property type="match status" value="1"/>
</dbReference>
<evidence type="ECO:0000256" key="7">
    <source>
        <dbReference type="ARBA" id="ARBA00051712"/>
    </source>
</evidence>
<dbReference type="InterPro" id="IPR018510">
    <property type="entry name" value="DAP_epimerase_AS"/>
</dbReference>
<feature type="binding site" evidence="8">
    <location>
        <position position="185"/>
    </location>
    <ligand>
        <name>substrate</name>
    </ligand>
</feature>
<feature type="active site" description="Proton acceptor" evidence="8">
    <location>
        <position position="213"/>
    </location>
</feature>
<dbReference type="PANTHER" id="PTHR31689:SF0">
    <property type="entry name" value="DIAMINOPIMELATE EPIMERASE"/>
    <property type="match status" value="1"/>
</dbReference>
<evidence type="ECO:0000256" key="4">
    <source>
        <dbReference type="ARBA" id="ARBA00022605"/>
    </source>
</evidence>
<feature type="site" description="Could be important to modulate the pK values of the two catalytic cysteine residues" evidence="8">
    <location>
        <position position="155"/>
    </location>
</feature>
<sequence>MEYVLGHGTENDFVLLPDAEGRLDLTPATVRALCHRRRGLGADGVLRVAPSEVPGAEWFMDYRNADGSLAEMCGNGVRVFARYLVEAGLVTSTEFAVATRAGLRSVVVGDAGEVTVDMGPAVVGAESTAIVPSTAGPVGSVTSFPGVAVDVGNPHLACVTSADVDALDLTVAPGHDPELFPHGVNVEFLTPLTDTLTTRLRVHERGSGETRSCGTGTVAGAVAGLRAAGGTTGTVTVTTPGGVLRVGVTPATTTLTGPAVLIARGEVELAGSADEPYACTRVAEAARA</sequence>
<accession>A0ABU8MMZ4</accession>
<dbReference type="RefSeq" id="WP_337694581.1">
    <property type="nucleotide sequence ID" value="NZ_JBBEGN010000003.1"/>
</dbReference>
<evidence type="ECO:0000256" key="2">
    <source>
        <dbReference type="ARBA" id="ARBA00010219"/>
    </source>
</evidence>
<evidence type="ECO:0000256" key="9">
    <source>
        <dbReference type="PROSITE-ProRule" id="PRU10125"/>
    </source>
</evidence>
<keyword evidence="11" id="KW-1185">Reference proteome</keyword>
<dbReference type="PROSITE" id="PS01326">
    <property type="entry name" value="DAP_EPIMERASE"/>
    <property type="match status" value="1"/>
</dbReference>
<comment type="caution">
    <text evidence="8">Lacks conserved residue(s) required for the propagation of feature annotation.</text>
</comment>
<feature type="binding site" evidence="8">
    <location>
        <begin position="214"/>
        <end position="215"/>
    </location>
    <ligand>
        <name>substrate</name>
    </ligand>
</feature>
<comment type="similarity">
    <text evidence="2 8">Belongs to the diaminopimelate epimerase family.</text>
</comment>
<keyword evidence="6 8" id="KW-0413">Isomerase</keyword>
<feature type="site" description="Could be important to modulate the pK values of the two catalytic cysteine residues" evidence="8">
    <location>
        <position position="204"/>
    </location>
</feature>
<comment type="function">
    <text evidence="8">Catalyzes the stereoinversion of LL-2,6-diaminopimelate (L,L-DAP) to meso-diaminopimelate (meso-DAP), a precursor of L-lysine and an essential component of the bacterial peptidoglycan.</text>
</comment>
<evidence type="ECO:0000256" key="5">
    <source>
        <dbReference type="ARBA" id="ARBA00023154"/>
    </source>
</evidence>
<name>A0ABU8MMZ4_9PSEU</name>
<reference evidence="10 11" key="1">
    <citation type="submission" date="2024-03" db="EMBL/GenBank/DDBJ databases">
        <title>Actinomycetospora sp. OC33-EN08, a novel actinomycete isolated from wild orchid (Aerides multiflora).</title>
        <authorList>
            <person name="Suriyachadkun C."/>
        </authorList>
    </citation>
    <scope>NUCLEOTIDE SEQUENCE [LARGE SCALE GENOMIC DNA]</scope>
    <source>
        <strain evidence="10 11">OC33-EN08</strain>
    </source>
</reference>
<dbReference type="Gene3D" id="3.10.310.10">
    <property type="entry name" value="Diaminopimelate Epimerase, Chain A, domain 1"/>
    <property type="match status" value="2"/>
</dbReference>
<evidence type="ECO:0000256" key="1">
    <source>
        <dbReference type="ARBA" id="ARBA00005196"/>
    </source>
</evidence>
<dbReference type="EC" id="5.1.1.7" evidence="3 8"/>
<feature type="binding site" evidence="8">
    <location>
        <position position="153"/>
    </location>
    <ligand>
        <name>substrate</name>
    </ligand>
</feature>
<keyword evidence="5 8" id="KW-0457">Lysine biosynthesis</keyword>
<evidence type="ECO:0000313" key="10">
    <source>
        <dbReference type="EMBL" id="MEJ2867982.1"/>
    </source>
</evidence>
<organism evidence="10 11">
    <name type="scientific">Actinomycetospora aurantiaca</name>
    <dbReference type="NCBI Taxonomy" id="3129233"/>
    <lineage>
        <taxon>Bacteria</taxon>
        <taxon>Bacillati</taxon>
        <taxon>Actinomycetota</taxon>
        <taxon>Actinomycetes</taxon>
        <taxon>Pseudonocardiales</taxon>
        <taxon>Pseudonocardiaceae</taxon>
        <taxon>Actinomycetospora</taxon>
    </lineage>
</organism>
<feature type="active site" description="Proton donor" evidence="8">
    <location>
        <position position="73"/>
    </location>
</feature>
<comment type="pathway">
    <text evidence="1 8">Amino-acid biosynthesis; L-lysine biosynthesis via DAP pathway; DL-2,6-diaminopimelate from LL-2,6-diaminopimelate: step 1/1.</text>
</comment>
<protein>
    <recommendedName>
        <fullName evidence="3 8">Diaminopimelate epimerase</fullName>
        <shortName evidence="8">DAP epimerase</shortName>
        <ecNumber evidence="3 8">5.1.1.7</ecNumber>
    </recommendedName>
    <alternativeName>
        <fullName evidence="8">PLP-independent amino acid racemase</fullName>
    </alternativeName>
</protein>
<comment type="caution">
    <text evidence="10">The sequence shown here is derived from an EMBL/GenBank/DDBJ whole genome shotgun (WGS) entry which is preliminary data.</text>
</comment>
<comment type="subunit">
    <text evidence="8">Homodimer.</text>
</comment>
<comment type="catalytic activity">
    <reaction evidence="7 8">
        <text>(2S,6S)-2,6-diaminopimelate = meso-2,6-diaminopimelate</text>
        <dbReference type="Rhea" id="RHEA:15393"/>
        <dbReference type="ChEBI" id="CHEBI:57609"/>
        <dbReference type="ChEBI" id="CHEBI:57791"/>
        <dbReference type="EC" id="5.1.1.7"/>
    </reaction>
</comment>
<proteinExistence type="inferred from homology"/>
<dbReference type="EMBL" id="JBBEGN010000003">
    <property type="protein sequence ID" value="MEJ2867982.1"/>
    <property type="molecule type" value="Genomic_DNA"/>
</dbReference>
<keyword evidence="4 8" id="KW-0028">Amino-acid biosynthesis</keyword>
<keyword evidence="8" id="KW-0963">Cytoplasm</keyword>
<dbReference type="Pfam" id="PF01678">
    <property type="entry name" value="DAP_epimerase"/>
    <property type="match status" value="2"/>
</dbReference>
<dbReference type="NCBIfam" id="TIGR00652">
    <property type="entry name" value="DapF"/>
    <property type="match status" value="1"/>
</dbReference>
<feature type="binding site" evidence="8">
    <location>
        <position position="11"/>
    </location>
    <ligand>
        <name>substrate</name>
    </ligand>
</feature>
<feature type="binding site" evidence="8">
    <location>
        <position position="64"/>
    </location>
    <ligand>
        <name>substrate</name>
    </ligand>
</feature>
<evidence type="ECO:0000256" key="6">
    <source>
        <dbReference type="ARBA" id="ARBA00023235"/>
    </source>
</evidence>
<dbReference type="GO" id="GO:0008837">
    <property type="term" value="F:diaminopimelate epimerase activity"/>
    <property type="evidence" value="ECO:0007669"/>
    <property type="project" value="UniProtKB-EC"/>
</dbReference>
<gene>
    <name evidence="8 10" type="primary">dapF</name>
    <name evidence="10" type="ORF">WCD74_09420</name>
</gene>
<dbReference type="HAMAP" id="MF_00197">
    <property type="entry name" value="DAP_epimerase"/>
    <property type="match status" value="1"/>
</dbReference>
<dbReference type="SUPFAM" id="SSF54506">
    <property type="entry name" value="Diaminopimelate epimerase-like"/>
    <property type="match status" value="2"/>
</dbReference>
<feature type="binding site" evidence="8">
    <location>
        <begin position="204"/>
        <end position="205"/>
    </location>
    <ligand>
        <name>substrate</name>
    </ligand>
</feature>